<dbReference type="CDD" id="cd06530">
    <property type="entry name" value="S26_SPase_I"/>
    <property type="match status" value="1"/>
</dbReference>
<comment type="subcellular location">
    <subcellularLocation>
        <location evidence="2">Cell membrane</location>
        <topology evidence="2">Single-pass type II membrane protein</topology>
    </subcellularLocation>
    <subcellularLocation>
        <location evidence="6">Membrane</location>
        <topology evidence="6">Single-pass type II membrane protein</topology>
    </subcellularLocation>
</comment>
<feature type="domain" description="Peptidase S26" evidence="7">
    <location>
        <begin position="9"/>
        <end position="164"/>
    </location>
</feature>
<dbReference type="InterPro" id="IPR019758">
    <property type="entry name" value="Pept_S26A_signal_pept_1_CS"/>
</dbReference>
<evidence type="ECO:0000256" key="6">
    <source>
        <dbReference type="RuleBase" id="RU362042"/>
    </source>
</evidence>
<dbReference type="Gene3D" id="2.10.109.10">
    <property type="entry name" value="Umud Fragment, subunit A"/>
    <property type="match status" value="1"/>
</dbReference>
<comment type="similarity">
    <text evidence="3 6">Belongs to the peptidase S26 family.</text>
</comment>
<comment type="catalytic activity">
    <reaction evidence="1 6">
        <text>Cleavage of hydrophobic, N-terminal signal or leader sequences from secreted and periplasmic proteins.</text>
        <dbReference type="EC" id="3.4.21.89"/>
    </reaction>
</comment>
<sequence length="175" mass="20578">MKNWKRHAREWLTSLLIAFAIFFTVNTYVAQAMKVKTGSMIPTLEISDRIFVEKLVSLTEFHFQDIIVFHPPVPGHEKEAWVKRVIGLPGDTIEIRDRKLYRNGEAVDEPYIREEMRYSMAPVVVPEDHYFVLGDNRNDSLDSHLWDQPFVHKDRVIGKAMATFYPFSRANIWWP</sequence>
<dbReference type="PROSITE" id="PS00760">
    <property type="entry name" value="SPASE_I_2"/>
    <property type="match status" value="1"/>
</dbReference>
<keyword evidence="6" id="KW-0645">Protease</keyword>
<accession>A0ABW2V4Z0</accession>
<evidence type="ECO:0000313" key="9">
    <source>
        <dbReference type="Proteomes" id="UP001596528"/>
    </source>
</evidence>
<keyword evidence="5 6" id="KW-0378">Hydrolase</keyword>
<evidence type="ECO:0000256" key="1">
    <source>
        <dbReference type="ARBA" id="ARBA00000677"/>
    </source>
</evidence>
<name>A0ABW2V4Z0_9BACL</name>
<dbReference type="SUPFAM" id="SSF51306">
    <property type="entry name" value="LexA/Signal peptidase"/>
    <property type="match status" value="1"/>
</dbReference>
<dbReference type="EC" id="3.4.21.89" evidence="4 6"/>
<dbReference type="PROSITE" id="PS00761">
    <property type="entry name" value="SPASE_I_3"/>
    <property type="match status" value="1"/>
</dbReference>
<dbReference type="InterPro" id="IPR036286">
    <property type="entry name" value="LexA/Signal_pep-like_sf"/>
</dbReference>
<reference evidence="9" key="1">
    <citation type="journal article" date="2019" name="Int. J. Syst. Evol. Microbiol.">
        <title>The Global Catalogue of Microorganisms (GCM) 10K type strain sequencing project: providing services to taxonomists for standard genome sequencing and annotation.</title>
        <authorList>
            <consortium name="The Broad Institute Genomics Platform"/>
            <consortium name="The Broad Institute Genome Sequencing Center for Infectious Disease"/>
            <person name="Wu L."/>
            <person name="Ma J."/>
        </authorList>
    </citation>
    <scope>NUCLEOTIDE SEQUENCE [LARGE SCALE GENOMIC DNA]</scope>
    <source>
        <strain evidence="9">JCM 18657</strain>
    </source>
</reference>
<dbReference type="InterPro" id="IPR000223">
    <property type="entry name" value="Pept_S26A_signal_pept_1"/>
</dbReference>
<organism evidence="8 9">
    <name type="scientific">Paenibacillus thermoaerophilus</name>
    <dbReference type="NCBI Taxonomy" id="1215385"/>
    <lineage>
        <taxon>Bacteria</taxon>
        <taxon>Bacillati</taxon>
        <taxon>Bacillota</taxon>
        <taxon>Bacilli</taxon>
        <taxon>Bacillales</taxon>
        <taxon>Paenibacillaceae</taxon>
        <taxon>Paenibacillus</taxon>
    </lineage>
</organism>
<dbReference type="RefSeq" id="WP_138788169.1">
    <property type="nucleotide sequence ID" value="NZ_JBHTGQ010000018.1"/>
</dbReference>
<dbReference type="Proteomes" id="UP001596528">
    <property type="component" value="Unassembled WGS sequence"/>
</dbReference>
<dbReference type="NCBIfam" id="TIGR02227">
    <property type="entry name" value="sigpep_I_bact"/>
    <property type="match status" value="1"/>
</dbReference>
<proteinExistence type="inferred from homology"/>
<protein>
    <recommendedName>
        <fullName evidence="4 6">Signal peptidase I</fullName>
        <ecNumber evidence="4 6">3.4.21.89</ecNumber>
    </recommendedName>
</protein>
<evidence type="ECO:0000259" key="7">
    <source>
        <dbReference type="Pfam" id="PF10502"/>
    </source>
</evidence>
<evidence type="ECO:0000313" key="8">
    <source>
        <dbReference type="EMBL" id="MFC7749870.1"/>
    </source>
</evidence>
<dbReference type="EMBL" id="JBHTGQ010000018">
    <property type="protein sequence ID" value="MFC7749870.1"/>
    <property type="molecule type" value="Genomic_DNA"/>
</dbReference>
<evidence type="ECO:0000256" key="2">
    <source>
        <dbReference type="ARBA" id="ARBA00004401"/>
    </source>
</evidence>
<dbReference type="InterPro" id="IPR019533">
    <property type="entry name" value="Peptidase_S26"/>
</dbReference>
<dbReference type="Pfam" id="PF10502">
    <property type="entry name" value="Peptidase_S26"/>
    <property type="match status" value="1"/>
</dbReference>
<comment type="caution">
    <text evidence="8">The sequence shown here is derived from an EMBL/GenBank/DDBJ whole genome shotgun (WGS) entry which is preliminary data.</text>
</comment>
<evidence type="ECO:0000256" key="3">
    <source>
        <dbReference type="ARBA" id="ARBA00009370"/>
    </source>
</evidence>
<keyword evidence="9" id="KW-1185">Reference proteome</keyword>
<evidence type="ECO:0000256" key="5">
    <source>
        <dbReference type="ARBA" id="ARBA00022801"/>
    </source>
</evidence>
<evidence type="ECO:0000256" key="4">
    <source>
        <dbReference type="ARBA" id="ARBA00013208"/>
    </source>
</evidence>
<dbReference type="PANTHER" id="PTHR43390">
    <property type="entry name" value="SIGNAL PEPTIDASE I"/>
    <property type="match status" value="1"/>
</dbReference>
<dbReference type="GO" id="GO:0009003">
    <property type="term" value="F:signal peptidase activity"/>
    <property type="evidence" value="ECO:0007669"/>
    <property type="project" value="UniProtKB-EC"/>
</dbReference>
<dbReference type="PRINTS" id="PR00727">
    <property type="entry name" value="LEADERPTASE"/>
</dbReference>
<gene>
    <name evidence="8" type="primary">lepB</name>
    <name evidence="8" type="ORF">ACFQWB_07945</name>
</gene>
<dbReference type="InterPro" id="IPR019757">
    <property type="entry name" value="Pept_S26A_signal_pept_1_Lys-AS"/>
</dbReference>
<dbReference type="PANTHER" id="PTHR43390:SF1">
    <property type="entry name" value="CHLOROPLAST PROCESSING PEPTIDASE"/>
    <property type="match status" value="1"/>
</dbReference>